<dbReference type="OrthoDB" id="5148907at2"/>
<evidence type="ECO:0000256" key="2">
    <source>
        <dbReference type="SAM" id="SignalP"/>
    </source>
</evidence>
<evidence type="ECO:0000256" key="1">
    <source>
        <dbReference type="SAM" id="MobiDB-lite"/>
    </source>
</evidence>
<dbReference type="PROSITE" id="PS51257">
    <property type="entry name" value="PROKAR_LIPOPROTEIN"/>
    <property type="match status" value="1"/>
</dbReference>
<feature type="signal peptide" evidence="2">
    <location>
        <begin position="1"/>
        <end position="22"/>
    </location>
</feature>
<reference evidence="3 4" key="1">
    <citation type="submission" date="2017-09" db="EMBL/GenBank/DDBJ databases">
        <authorList>
            <person name="Ehlers B."/>
            <person name="Leendertz F.H."/>
        </authorList>
    </citation>
    <scope>NUCLEOTIDE SEQUENCE [LARGE SCALE GENOMIC DNA]</scope>
    <source>
        <strain evidence="3 4">CGMCC 4.6857</strain>
    </source>
</reference>
<dbReference type="EMBL" id="OBDY01000004">
    <property type="protein sequence ID" value="SNY35464.1"/>
    <property type="molecule type" value="Genomic_DNA"/>
</dbReference>
<dbReference type="RefSeq" id="WP_097320289.1">
    <property type="nucleotide sequence ID" value="NZ_OBDY01000004.1"/>
</dbReference>
<evidence type="ECO:0000313" key="3">
    <source>
        <dbReference type="EMBL" id="SNY35464.1"/>
    </source>
</evidence>
<sequence length="140" mass="13763">MLTTRAVPAVLLLVLAAGCASSDPAAAPAPAPSASASPAPSASDVIDLPVPTKASGPTGEPSRPAAGAKTITGTVTAGVEPNCLLLSDSSGSYLLIFDDAAMRSDATVGRKVTVVGQTKEGMMSTCQQGTPLLVTSIRAA</sequence>
<gene>
    <name evidence="3" type="ORF">SAMN05421748_104436</name>
</gene>
<feature type="compositionally biased region" description="Low complexity" evidence="1">
    <location>
        <begin position="26"/>
        <end position="44"/>
    </location>
</feature>
<proteinExistence type="predicted"/>
<keyword evidence="4" id="KW-1185">Reference proteome</keyword>
<keyword evidence="2" id="KW-0732">Signal</keyword>
<feature type="region of interest" description="Disordered" evidence="1">
    <location>
        <begin position="26"/>
        <end position="69"/>
    </location>
</feature>
<organism evidence="3 4">
    <name type="scientific">Paractinoplanes atraurantiacus</name>
    <dbReference type="NCBI Taxonomy" id="1036182"/>
    <lineage>
        <taxon>Bacteria</taxon>
        <taxon>Bacillati</taxon>
        <taxon>Actinomycetota</taxon>
        <taxon>Actinomycetes</taxon>
        <taxon>Micromonosporales</taxon>
        <taxon>Micromonosporaceae</taxon>
        <taxon>Paractinoplanes</taxon>
    </lineage>
</organism>
<name>A0A285HIH9_9ACTN</name>
<protein>
    <submittedName>
        <fullName evidence="3">Uncharacterized protein</fullName>
    </submittedName>
</protein>
<evidence type="ECO:0000313" key="4">
    <source>
        <dbReference type="Proteomes" id="UP000219612"/>
    </source>
</evidence>
<dbReference type="Proteomes" id="UP000219612">
    <property type="component" value="Unassembled WGS sequence"/>
</dbReference>
<feature type="chain" id="PRO_5012222212" evidence="2">
    <location>
        <begin position="23"/>
        <end position="140"/>
    </location>
</feature>
<accession>A0A285HIH9</accession>
<dbReference type="AlphaFoldDB" id="A0A285HIH9"/>